<dbReference type="PANTHER" id="PTHR31157:SF1">
    <property type="entry name" value="SCP DOMAIN-CONTAINING PROTEIN"/>
    <property type="match status" value="1"/>
</dbReference>
<evidence type="ECO:0000256" key="1">
    <source>
        <dbReference type="ARBA" id="ARBA00004141"/>
    </source>
</evidence>
<keyword evidence="3 5" id="KW-1133">Transmembrane helix</keyword>
<name>A0A0G0RDX8_9BACT</name>
<accession>A0A0G0RDX8</accession>
<dbReference type="Gene3D" id="3.40.33.10">
    <property type="entry name" value="CAP"/>
    <property type="match status" value="1"/>
</dbReference>
<evidence type="ECO:0000313" key="7">
    <source>
        <dbReference type="EMBL" id="KKR11882.1"/>
    </source>
</evidence>
<feature type="transmembrane region" description="Helical" evidence="5">
    <location>
        <begin position="6"/>
        <end position="21"/>
    </location>
</feature>
<organism evidence="7 8">
    <name type="scientific">Candidatus Woesebacteria bacterium GW2011_GWA1_39_21</name>
    <dbReference type="NCBI Taxonomy" id="1618550"/>
    <lineage>
        <taxon>Bacteria</taxon>
        <taxon>Candidatus Woeseibacteriota</taxon>
    </lineage>
</organism>
<gene>
    <name evidence="7" type="ORF">UT39_C0002G0063</name>
</gene>
<dbReference type="Pfam" id="PF02674">
    <property type="entry name" value="Colicin_V"/>
    <property type="match status" value="1"/>
</dbReference>
<evidence type="ECO:0000256" key="3">
    <source>
        <dbReference type="ARBA" id="ARBA00022989"/>
    </source>
</evidence>
<evidence type="ECO:0000313" key="8">
    <source>
        <dbReference type="Proteomes" id="UP000034246"/>
    </source>
</evidence>
<feature type="transmembrane region" description="Helical" evidence="5">
    <location>
        <begin position="69"/>
        <end position="89"/>
    </location>
</feature>
<dbReference type="GO" id="GO:0016020">
    <property type="term" value="C:membrane"/>
    <property type="evidence" value="ECO:0007669"/>
    <property type="project" value="UniProtKB-SubCell"/>
</dbReference>
<protein>
    <recommendedName>
        <fullName evidence="6">SCP domain-containing protein</fullName>
    </recommendedName>
</protein>
<dbReference type="Proteomes" id="UP000034246">
    <property type="component" value="Unassembled WGS sequence"/>
</dbReference>
<dbReference type="PANTHER" id="PTHR31157">
    <property type="entry name" value="SCP DOMAIN-CONTAINING PROTEIN"/>
    <property type="match status" value="1"/>
</dbReference>
<reference evidence="7 8" key="1">
    <citation type="journal article" date="2015" name="Nature">
        <title>rRNA introns, odd ribosomes, and small enigmatic genomes across a large radiation of phyla.</title>
        <authorList>
            <person name="Brown C.T."/>
            <person name="Hug L.A."/>
            <person name="Thomas B.C."/>
            <person name="Sharon I."/>
            <person name="Castelle C.J."/>
            <person name="Singh A."/>
            <person name="Wilkins M.J."/>
            <person name="Williams K.H."/>
            <person name="Banfield J.F."/>
        </authorList>
    </citation>
    <scope>NUCLEOTIDE SEQUENCE [LARGE SCALE GENOMIC DNA]</scope>
</reference>
<dbReference type="CDD" id="cd05379">
    <property type="entry name" value="CAP_bacterial"/>
    <property type="match status" value="1"/>
</dbReference>
<dbReference type="InterPro" id="IPR035940">
    <property type="entry name" value="CAP_sf"/>
</dbReference>
<evidence type="ECO:0000259" key="6">
    <source>
        <dbReference type="Pfam" id="PF00188"/>
    </source>
</evidence>
<feature type="transmembrane region" description="Helical" evidence="5">
    <location>
        <begin position="28"/>
        <end position="49"/>
    </location>
</feature>
<dbReference type="InterPro" id="IPR014044">
    <property type="entry name" value="CAP_dom"/>
</dbReference>
<evidence type="ECO:0000256" key="5">
    <source>
        <dbReference type="SAM" id="Phobius"/>
    </source>
</evidence>
<keyword evidence="2 5" id="KW-0812">Transmembrane</keyword>
<evidence type="ECO:0000256" key="4">
    <source>
        <dbReference type="ARBA" id="ARBA00023136"/>
    </source>
</evidence>
<dbReference type="SUPFAM" id="SSF55797">
    <property type="entry name" value="PR-1-like"/>
    <property type="match status" value="1"/>
</dbReference>
<proteinExistence type="predicted"/>
<sequence>MSLQGNWVDLVIILVLLYFFLDSFRHNFFVILIEFLSFLISLLLGIRFYNQVAKLFSVNFSISTTVSKPVGFFITVAITELFVAALMFYILKKLPAYIKNLKTLKYYKFIVGLLDGLLIISFLIPLVLSFPVPTLIKDSIAGSKIGNFIYTNTIVFERNYKDIFGGVVEEGMNLLTVKPESSTSVPLNVKSVSLTIDYESENNMVNLVNLERKKVDVAPLAVRPEIVEIARNYAKEMWQRSYFSHYSPEGEDVADRLGKAGVSFRVVGENLALAPTLLVAHTGLMNSEGHKKNILDVAYRQVAIGVVDNGIYGKIFVQIFTD</sequence>
<comment type="subcellular location">
    <subcellularLocation>
        <location evidence="1">Membrane</location>
        <topology evidence="1">Multi-pass membrane protein</topology>
    </subcellularLocation>
</comment>
<dbReference type="Pfam" id="PF00188">
    <property type="entry name" value="CAP"/>
    <property type="match status" value="1"/>
</dbReference>
<feature type="transmembrane region" description="Helical" evidence="5">
    <location>
        <begin position="109"/>
        <end position="130"/>
    </location>
</feature>
<dbReference type="InterPro" id="IPR003825">
    <property type="entry name" value="Colicin-V_CvpA"/>
</dbReference>
<dbReference type="EMBL" id="LBWP01000002">
    <property type="protein sequence ID" value="KKR11882.1"/>
    <property type="molecule type" value="Genomic_DNA"/>
</dbReference>
<dbReference type="AlphaFoldDB" id="A0A0G0RDX8"/>
<feature type="domain" description="SCP" evidence="6">
    <location>
        <begin position="205"/>
        <end position="320"/>
    </location>
</feature>
<dbReference type="GO" id="GO:0009403">
    <property type="term" value="P:toxin biosynthetic process"/>
    <property type="evidence" value="ECO:0007669"/>
    <property type="project" value="InterPro"/>
</dbReference>
<evidence type="ECO:0000256" key="2">
    <source>
        <dbReference type="ARBA" id="ARBA00022692"/>
    </source>
</evidence>
<keyword evidence="4 5" id="KW-0472">Membrane</keyword>
<comment type="caution">
    <text evidence="7">The sequence shown here is derived from an EMBL/GenBank/DDBJ whole genome shotgun (WGS) entry which is preliminary data.</text>
</comment>
<dbReference type="STRING" id="1618550.UT39_C0002G0063"/>